<dbReference type="EMBL" id="OX596087">
    <property type="protein sequence ID" value="CAN0433839.1"/>
    <property type="molecule type" value="Genomic_DNA"/>
</dbReference>
<gene>
    <name evidence="1" type="ORF">MRATA1EN22A_LOCUS18810</name>
</gene>
<organism evidence="1 2">
    <name type="scientific">Rangifer tarandus platyrhynchus</name>
    <name type="common">Svalbard reindeer</name>
    <dbReference type="NCBI Taxonomy" id="3082113"/>
    <lineage>
        <taxon>Eukaryota</taxon>
        <taxon>Metazoa</taxon>
        <taxon>Chordata</taxon>
        <taxon>Craniata</taxon>
        <taxon>Vertebrata</taxon>
        <taxon>Euteleostomi</taxon>
        <taxon>Mammalia</taxon>
        <taxon>Eutheria</taxon>
        <taxon>Laurasiatheria</taxon>
        <taxon>Artiodactyla</taxon>
        <taxon>Ruminantia</taxon>
        <taxon>Pecora</taxon>
        <taxon>Cervidae</taxon>
        <taxon>Odocoileinae</taxon>
        <taxon>Rangifer</taxon>
    </lineage>
</organism>
<sequence length="190" mass="20669">MRRGSPCKRKHAMLGPSASWRWRPVNLSLENDSKSPCGEGGVYLGNSDRDRQTVEGHSWPAFHMWASRKVGSGFQIALLNTPFTNPAGTQGTPGELAIVLGPVGGCPSYRGRRESCSQQATSRLTHHLPVQTTWVQGWDSGKQRSLSPQGQPDSHQVISLLSRAGPVILPETRLSVVSHRRGRDGAGRSL</sequence>
<dbReference type="Proteomes" id="UP001162501">
    <property type="component" value="Chromosome 3"/>
</dbReference>
<evidence type="ECO:0000313" key="1">
    <source>
        <dbReference type="EMBL" id="CAN0433839.1"/>
    </source>
</evidence>
<proteinExistence type="predicted"/>
<reference evidence="1" key="2">
    <citation type="submission" date="2025-03" db="EMBL/GenBank/DDBJ databases">
        <authorList>
            <consortium name="ELIXIR-Norway"/>
            <consortium name="Elixir Norway"/>
        </authorList>
    </citation>
    <scope>NUCLEOTIDE SEQUENCE</scope>
</reference>
<name>A0AC59ZI27_RANTA</name>
<protein>
    <submittedName>
        <fullName evidence="1">Uncharacterized protein</fullName>
    </submittedName>
</protein>
<accession>A0AC59ZI27</accession>
<evidence type="ECO:0000313" key="2">
    <source>
        <dbReference type="Proteomes" id="UP001162501"/>
    </source>
</evidence>
<reference evidence="1" key="1">
    <citation type="submission" date="2023-05" db="EMBL/GenBank/DDBJ databases">
        <authorList>
            <consortium name="ELIXIR-Norway"/>
        </authorList>
    </citation>
    <scope>NUCLEOTIDE SEQUENCE</scope>
</reference>